<dbReference type="AlphaFoldDB" id="V8RCJ0"/>
<gene>
    <name evidence="2" type="ORF">PMO01_11190</name>
</gene>
<organism evidence="2">
    <name type="scientific">Pseudomonas moraviensis R28-S</name>
    <dbReference type="NCBI Taxonomy" id="1395516"/>
    <lineage>
        <taxon>Bacteria</taxon>
        <taxon>Pseudomonadati</taxon>
        <taxon>Pseudomonadota</taxon>
        <taxon>Gammaproteobacteria</taxon>
        <taxon>Pseudomonadales</taxon>
        <taxon>Pseudomonadaceae</taxon>
        <taxon>Pseudomonas</taxon>
    </lineage>
</organism>
<evidence type="ECO:0000313" key="2">
    <source>
        <dbReference type="EMBL" id="ETF09836.1"/>
    </source>
</evidence>
<dbReference type="SUPFAM" id="SSF52540">
    <property type="entry name" value="P-loop containing nucleoside triphosphate hydrolases"/>
    <property type="match status" value="1"/>
</dbReference>
<comment type="caution">
    <text evidence="2">The sequence shown here is derived from an EMBL/GenBank/DDBJ whole genome shotgun (WGS) entry which is preliminary data.</text>
</comment>
<sequence length="569" mass="63471">MEYLIFQVKVSCRQEGTMTIDTGFHLKNYKSFGPTGAGVRSIKFVNVIVGRNNIGKSSLLLALDYLCKENKSDSIISSCVEITEKLNESKLKSVFRASHAGGALENNHWFDHGQYFVGADLTWKDLGSNKLEFVSLSQKASEAEILQISALPSSSVLRNMSHIKLDADRDISPESISGDMFLSSSGAGATQVIHKYLHHVEFDRTLIQKKLLSALNKIFSPDIIFNEIATRFHSQTSKWEIYLGEESKGPIALSSSGSGLKTVILTLLNLLVRPDFENRSAGSYIFSLEELENNLHPALQRNLFVFLEDFAVDNGCHIFLTTHSNVAIDIFGNSPHSQILHVMRGADGIIGTVYSGEAEGHGVLDDLGIRASDLLQANGLIWVEGPSDRVFLKKWIEIWSNGSLTEGRHFQFVFYGGSVLANINAKLPEMETTEAVSAFKVNRNFAFICDSDRKSSSGTLKPRVAQLIKDVAGSRAMVWVTRCTEIENYIPREAFEAAHSKTNLPQIGEYETIQDYLRKNNISDAKSYTNKHSKAFAYAEYFSKENLGFRPELEQQVTELVKKIKLWNS</sequence>
<dbReference type="Proteomes" id="UP000024771">
    <property type="component" value="Chromosome"/>
</dbReference>
<reference evidence="2" key="1">
    <citation type="journal article" date="2014" name="Genome Announc.">
        <title>Draft Genome Sequence of Pseudomonas moraviensis R28-S.</title>
        <authorList>
            <person name="Hunter S.S."/>
            <person name="Yano H."/>
            <person name="Loftie-Eaton W."/>
            <person name="Hughes J."/>
            <person name="De Gelder L."/>
            <person name="Stragier P."/>
            <person name="De Vos P."/>
            <person name="Settles M.L."/>
            <person name="Top E.M."/>
        </authorList>
    </citation>
    <scope>NUCLEOTIDE SEQUENCE [LARGE SCALE GENOMIC DNA]</scope>
    <source>
        <strain evidence="2">R28-S</strain>
    </source>
</reference>
<dbReference type="Gene3D" id="3.40.50.300">
    <property type="entry name" value="P-loop containing nucleotide triphosphate hydrolases"/>
    <property type="match status" value="1"/>
</dbReference>
<dbReference type="InterPro" id="IPR051396">
    <property type="entry name" value="Bact_Antivir_Def_Nuclease"/>
</dbReference>
<dbReference type="InterPro" id="IPR041685">
    <property type="entry name" value="AAA_GajA/Old/RecF-like"/>
</dbReference>
<protein>
    <recommendedName>
        <fullName evidence="1">Endonuclease GajA/Old nuclease/RecF-like AAA domain-containing protein</fullName>
    </recommendedName>
</protein>
<dbReference type="PATRIC" id="fig|1395516.4.peg.2274"/>
<name>V8RCJ0_9PSED</name>
<dbReference type="PANTHER" id="PTHR43581">
    <property type="entry name" value="ATP/GTP PHOSPHATASE"/>
    <property type="match status" value="1"/>
</dbReference>
<dbReference type="PANTHER" id="PTHR43581:SF4">
    <property type="entry name" value="ATP_GTP PHOSPHATASE"/>
    <property type="match status" value="1"/>
</dbReference>
<dbReference type="Pfam" id="PF13175">
    <property type="entry name" value="AAA_15"/>
    <property type="match status" value="2"/>
</dbReference>
<feature type="domain" description="Endonuclease GajA/Old nuclease/RecF-like AAA" evidence="1">
    <location>
        <begin position="24"/>
        <end position="83"/>
    </location>
</feature>
<proteinExistence type="predicted"/>
<dbReference type="InterPro" id="IPR027417">
    <property type="entry name" value="P-loop_NTPase"/>
</dbReference>
<accession>V8RCJ0</accession>
<dbReference type="HOGENOM" id="CLU_032808_0_0_6"/>
<dbReference type="eggNOG" id="COG1106">
    <property type="taxonomic scope" value="Bacteria"/>
</dbReference>
<evidence type="ECO:0000259" key="1">
    <source>
        <dbReference type="Pfam" id="PF13175"/>
    </source>
</evidence>
<dbReference type="EMBL" id="AYMZ01000003">
    <property type="protein sequence ID" value="ETF09836.1"/>
    <property type="molecule type" value="Genomic_DNA"/>
</dbReference>
<feature type="domain" description="Endonuclease GajA/Old nuclease/RecF-like AAA" evidence="1">
    <location>
        <begin position="222"/>
        <end position="325"/>
    </location>
</feature>